<dbReference type="PROSITE" id="PS00571">
    <property type="entry name" value="AMIDASES"/>
    <property type="match status" value="1"/>
</dbReference>
<dbReference type="InterPro" id="IPR020556">
    <property type="entry name" value="Amidase_CS"/>
</dbReference>
<name>A0A6J6L0W1_9ZZZZ</name>
<dbReference type="InterPro" id="IPR052739">
    <property type="entry name" value="FAAH2"/>
</dbReference>
<dbReference type="NCBIfam" id="NF005687">
    <property type="entry name" value="PRK07487.1"/>
    <property type="match status" value="1"/>
</dbReference>
<dbReference type="AlphaFoldDB" id="A0A6J6L0W1"/>
<dbReference type="EMBL" id="CAEZWH010000118">
    <property type="protein sequence ID" value="CAB4654818.1"/>
    <property type="molecule type" value="Genomic_DNA"/>
</dbReference>
<dbReference type="Pfam" id="PF01425">
    <property type="entry name" value="Amidase"/>
    <property type="match status" value="1"/>
</dbReference>
<evidence type="ECO:0000313" key="4">
    <source>
        <dbReference type="EMBL" id="CAB4654818.1"/>
    </source>
</evidence>
<evidence type="ECO:0000259" key="2">
    <source>
        <dbReference type="Pfam" id="PF01425"/>
    </source>
</evidence>
<feature type="region of interest" description="Disordered" evidence="1">
    <location>
        <begin position="142"/>
        <end position="161"/>
    </location>
</feature>
<feature type="domain" description="Amidase" evidence="2">
    <location>
        <begin position="26"/>
        <end position="448"/>
    </location>
</feature>
<dbReference type="Gene3D" id="3.90.1300.10">
    <property type="entry name" value="Amidase signature (AS) domain"/>
    <property type="match status" value="1"/>
</dbReference>
<organism evidence="4">
    <name type="scientific">freshwater metagenome</name>
    <dbReference type="NCBI Taxonomy" id="449393"/>
    <lineage>
        <taxon>unclassified sequences</taxon>
        <taxon>metagenomes</taxon>
        <taxon>ecological metagenomes</taxon>
    </lineage>
</organism>
<evidence type="ECO:0000256" key="1">
    <source>
        <dbReference type="SAM" id="MobiDB-lite"/>
    </source>
</evidence>
<dbReference type="PANTHER" id="PTHR43372:SF4">
    <property type="entry name" value="FATTY-ACID AMIDE HYDROLASE 2"/>
    <property type="match status" value="1"/>
</dbReference>
<dbReference type="InterPro" id="IPR023631">
    <property type="entry name" value="Amidase_dom"/>
</dbReference>
<accession>A0A6J6L0W1</accession>
<sequence>MANEIWKNTATQIAADIRNKKVTSREVVEAHLQRIAEVNPKINAIVRVLADEALAGADLADAAVRAGTKLGPLHGVPMTVKENIDIAGYPTTQGIPALAEAIPPADAPTVERIKAAGAIVIGRTNLPDLGLRIHTDSSLYGRTKNPWKSDRTAGGSSGGEGAALASGMSPLGLGNDIGGSLRNPAHCCGIASIKPTQGVVPDATYFPVEDAGLSSQLMLIQGVMARTIADVRLGLGVVAGQHSRDPISVPAVLTDLKPGEKVRVAVMPTPPGGSTHAGVADVVRKTADALSNAGHDVVEATPPDFELACEVWRTQLFGELELQRELLEMVMGEGGRKFVELTTMNYEKVDLAAWANAQVQRNGIGRRWGQWFDSYQVLLSPTWTQPPFVYDFDINSEAGALATVELMRPVLPANLLGLPAVVVPGGMADSLPVGVQVTGARYTDLRCLALAEQIESACGLSTPIDPID</sequence>
<dbReference type="EMBL" id="CAEZWB010000050">
    <property type="protein sequence ID" value="CAB4645758.1"/>
    <property type="molecule type" value="Genomic_DNA"/>
</dbReference>
<dbReference type="SUPFAM" id="SSF75304">
    <property type="entry name" value="Amidase signature (AS) enzymes"/>
    <property type="match status" value="1"/>
</dbReference>
<evidence type="ECO:0000313" key="3">
    <source>
        <dbReference type="EMBL" id="CAB4645758.1"/>
    </source>
</evidence>
<reference evidence="4" key="1">
    <citation type="submission" date="2020-05" db="EMBL/GenBank/DDBJ databases">
        <authorList>
            <person name="Chiriac C."/>
            <person name="Salcher M."/>
            <person name="Ghai R."/>
            <person name="Kavagutti S V."/>
        </authorList>
    </citation>
    <scope>NUCLEOTIDE SEQUENCE</scope>
</reference>
<dbReference type="GO" id="GO:0012505">
    <property type="term" value="C:endomembrane system"/>
    <property type="evidence" value="ECO:0007669"/>
    <property type="project" value="TreeGrafter"/>
</dbReference>
<gene>
    <name evidence="3" type="ORF">UFOPK2166_00525</name>
    <name evidence="4" type="ORF">UFOPK2195_00684</name>
</gene>
<dbReference type="PANTHER" id="PTHR43372">
    <property type="entry name" value="FATTY-ACID AMIDE HYDROLASE"/>
    <property type="match status" value="1"/>
</dbReference>
<dbReference type="InterPro" id="IPR036928">
    <property type="entry name" value="AS_sf"/>
</dbReference>
<protein>
    <submittedName>
        <fullName evidence="4">Unannotated protein</fullName>
    </submittedName>
</protein>
<proteinExistence type="predicted"/>